<dbReference type="Pfam" id="PF00191">
    <property type="entry name" value="Annexin"/>
    <property type="match status" value="3"/>
</dbReference>
<evidence type="ECO:0000256" key="9">
    <source>
        <dbReference type="ARBA" id="ARBA00023302"/>
    </source>
</evidence>
<evidence type="ECO:0000256" key="12">
    <source>
        <dbReference type="ARBA" id="ARBA00037210"/>
    </source>
</evidence>
<dbReference type="Proteomes" id="UP001208570">
    <property type="component" value="Unassembled WGS sequence"/>
</dbReference>
<dbReference type="Gene3D" id="1.10.220.10">
    <property type="entry name" value="Annexin"/>
    <property type="match status" value="3"/>
</dbReference>
<gene>
    <name evidence="14" type="ORF">LSH36_165g04011</name>
</gene>
<evidence type="ECO:0000256" key="3">
    <source>
        <dbReference type="ARBA" id="ARBA00022553"/>
    </source>
</evidence>
<comment type="similarity">
    <text evidence="1 13">Belongs to the annexin family.</text>
</comment>
<dbReference type="PRINTS" id="PR00200">
    <property type="entry name" value="ANNEXINIV"/>
</dbReference>
<comment type="caution">
    <text evidence="14">The sequence shown here is derived from an EMBL/GenBank/DDBJ whole genome shotgun (WGS) entry which is preliminary data.</text>
</comment>
<evidence type="ECO:0000256" key="10">
    <source>
        <dbReference type="ARBA" id="ARBA00023329"/>
    </source>
</evidence>
<evidence type="ECO:0000256" key="4">
    <source>
        <dbReference type="ARBA" id="ARBA00022723"/>
    </source>
</evidence>
<keyword evidence="4" id="KW-0479">Metal-binding</keyword>
<evidence type="ECO:0000313" key="14">
    <source>
        <dbReference type="EMBL" id="KAK2158706.1"/>
    </source>
</evidence>
<dbReference type="PRINTS" id="PR00196">
    <property type="entry name" value="ANNEXIN"/>
</dbReference>
<dbReference type="InterPro" id="IPR037104">
    <property type="entry name" value="Annexin_sf"/>
</dbReference>
<evidence type="ECO:0000313" key="15">
    <source>
        <dbReference type="Proteomes" id="UP001208570"/>
    </source>
</evidence>
<dbReference type="FunFam" id="1.10.220.10:FF:000002">
    <property type="entry name" value="Annexin"/>
    <property type="match status" value="1"/>
</dbReference>
<dbReference type="GO" id="GO:0005634">
    <property type="term" value="C:nucleus"/>
    <property type="evidence" value="ECO:0007669"/>
    <property type="project" value="TreeGrafter"/>
</dbReference>
<dbReference type="FunFam" id="1.10.220.10:FF:000003">
    <property type="entry name" value="Annexin"/>
    <property type="match status" value="1"/>
</dbReference>
<keyword evidence="6 13" id="KW-0106">Calcium</keyword>
<dbReference type="InterPro" id="IPR018252">
    <property type="entry name" value="Annexin_repeat_CS"/>
</dbReference>
<protein>
    <recommendedName>
        <fullName evidence="13">Annexin</fullName>
    </recommendedName>
</protein>
<reference evidence="14" key="1">
    <citation type="journal article" date="2023" name="Mol. Biol. Evol.">
        <title>Third-Generation Sequencing Reveals the Adaptive Role of the Epigenome in Three Deep-Sea Polychaetes.</title>
        <authorList>
            <person name="Perez M."/>
            <person name="Aroh O."/>
            <person name="Sun Y."/>
            <person name="Lan Y."/>
            <person name="Juniper S.K."/>
            <person name="Young C.R."/>
            <person name="Angers B."/>
            <person name="Qian P.Y."/>
        </authorList>
    </citation>
    <scope>NUCLEOTIDE SEQUENCE</scope>
    <source>
        <strain evidence="14">P08H-3</strain>
    </source>
</reference>
<keyword evidence="5 13" id="KW-0677">Repeat</keyword>
<dbReference type="SUPFAM" id="SSF47874">
    <property type="entry name" value="Annexin"/>
    <property type="match status" value="1"/>
</dbReference>
<dbReference type="PROSITE" id="PS51897">
    <property type="entry name" value="ANNEXIN_2"/>
    <property type="match status" value="3"/>
</dbReference>
<sequence length="204" mass="23488">MKGMGTDEEAIINVVSNRSNQQRQDIKRMFKTMYGKDLIKDLRSELSGDLEEIILALFMPTTYYDAWSLRKAMKGAGTKEDVLVEILCTRTNSEIMEINQVYKRDFSRDLEKDIISETSGHFKRLLVSCLQANRSELTAAQLQQVQQQGPMSVIDINQAREDAKALYKAGEGKMGTDESTFLRIFATRNYYQLRQVFVEYSQVR</sequence>
<dbReference type="FunFam" id="1.10.220.10:FF:000005">
    <property type="entry name" value="Annexin"/>
    <property type="match status" value="1"/>
</dbReference>
<dbReference type="PROSITE" id="PS00223">
    <property type="entry name" value="ANNEXIN_1"/>
    <property type="match status" value="1"/>
</dbReference>
<dbReference type="GO" id="GO:0005509">
    <property type="term" value="F:calcium ion binding"/>
    <property type="evidence" value="ECO:0007669"/>
    <property type="project" value="InterPro"/>
</dbReference>
<dbReference type="GO" id="GO:0042589">
    <property type="term" value="C:zymogen granule membrane"/>
    <property type="evidence" value="ECO:0007669"/>
    <property type="project" value="UniProtKB-SubCell"/>
</dbReference>
<comment type="domain">
    <text evidence="13">A pair of annexin repeats may form one binding site for calcium and phospholipid.</text>
</comment>
<dbReference type="AlphaFoldDB" id="A0AAD9JTL3"/>
<evidence type="ECO:0000256" key="2">
    <source>
        <dbReference type="ARBA" id="ARBA00011738"/>
    </source>
</evidence>
<dbReference type="GO" id="GO:0005544">
    <property type="term" value="F:calcium-dependent phospholipid binding"/>
    <property type="evidence" value="ECO:0007669"/>
    <property type="project" value="UniProtKB-KW"/>
</dbReference>
<keyword evidence="7" id="KW-0007">Acetylation</keyword>
<evidence type="ECO:0000256" key="11">
    <source>
        <dbReference type="ARBA" id="ARBA00024321"/>
    </source>
</evidence>
<dbReference type="PANTHER" id="PTHR10502">
    <property type="entry name" value="ANNEXIN"/>
    <property type="match status" value="1"/>
</dbReference>
<proteinExistence type="inferred from homology"/>
<comment type="subcellular location">
    <subcellularLocation>
        <location evidence="11">Zymogen granule membrane</location>
        <topology evidence="11">Peripheral membrane protein</topology>
    </subcellularLocation>
</comment>
<evidence type="ECO:0000256" key="1">
    <source>
        <dbReference type="ARBA" id="ARBA00007831"/>
    </source>
</evidence>
<dbReference type="InterPro" id="IPR002391">
    <property type="entry name" value="ANX4"/>
</dbReference>
<evidence type="ECO:0000256" key="8">
    <source>
        <dbReference type="ARBA" id="ARBA00023216"/>
    </source>
</evidence>
<dbReference type="GO" id="GO:0001786">
    <property type="term" value="F:phosphatidylserine binding"/>
    <property type="evidence" value="ECO:0007669"/>
    <property type="project" value="TreeGrafter"/>
</dbReference>
<dbReference type="EMBL" id="JAODUP010000165">
    <property type="protein sequence ID" value="KAK2158706.1"/>
    <property type="molecule type" value="Genomic_DNA"/>
</dbReference>
<comment type="function">
    <text evidence="12">Calcium/phospholipid-binding protein which promotes membrane fusion and is involved in exocytosis.</text>
</comment>
<evidence type="ECO:0000256" key="5">
    <source>
        <dbReference type="ARBA" id="ARBA00022737"/>
    </source>
</evidence>
<dbReference type="SMART" id="SM00335">
    <property type="entry name" value="ANX"/>
    <property type="match status" value="2"/>
</dbReference>
<dbReference type="InterPro" id="IPR018502">
    <property type="entry name" value="Annexin_repeat"/>
</dbReference>
<organism evidence="14 15">
    <name type="scientific">Paralvinella palmiformis</name>
    <dbReference type="NCBI Taxonomy" id="53620"/>
    <lineage>
        <taxon>Eukaryota</taxon>
        <taxon>Metazoa</taxon>
        <taxon>Spiralia</taxon>
        <taxon>Lophotrochozoa</taxon>
        <taxon>Annelida</taxon>
        <taxon>Polychaeta</taxon>
        <taxon>Sedentaria</taxon>
        <taxon>Canalipalpata</taxon>
        <taxon>Terebellida</taxon>
        <taxon>Terebelliformia</taxon>
        <taxon>Alvinellidae</taxon>
        <taxon>Paralvinella</taxon>
    </lineage>
</organism>
<keyword evidence="15" id="KW-1185">Reference proteome</keyword>
<dbReference type="PANTHER" id="PTHR10502:SF239">
    <property type="entry name" value="ANNEXIN A7"/>
    <property type="match status" value="1"/>
</dbReference>
<comment type="subunit">
    <text evidence="2">Homodimer.</text>
</comment>
<dbReference type="GO" id="GO:0005886">
    <property type="term" value="C:plasma membrane"/>
    <property type="evidence" value="ECO:0007669"/>
    <property type="project" value="TreeGrafter"/>
</dbReference>
<name>A0AAD9JTL3_9ANNE</name>
<accession>A0AAD9JTL3</accession>
<dbReference type="InterPro" id="IPR001464">
    <property type="entry name" value="Annexin"/>
</dbReference>
<keyword evidence="8 13" id="KW-0041">Annexin</keyword>
<evidence type="ECO:0000256" key="6">
    <source>
        <dbReference type="ARBA" id="ARBA00022837"/>
    </source>
</evidence>
<evidence type="ECO:0000256" key="7">
    <source>
        <dbReference type="ARBA" id="ARBA00022990"/>
    </source>
</evidence>
<keyword evidence="10" id="KW-0968">Cytoplasmic vesicle</keyword>
<keyword evidence="9 13" id="KW-0111">Calcium/phospholipid-binding</keyword>
<keyword evidence="3" id="KW-0597">Phosphoprotein</keyword>
<evidence type="ECO:0000256" key="13">
    <source>
        <dbReference type="RuleBase" id="RU003540"/>
    </source>
</evidence>